<evidence type="ECO:0000313" key="4">
    <source>
        <dbReference type="EMBL" id="SVA45590.1"/>
    </source>
</evidence>
<dbReference type="PANTHER" id="PTHR46193">
    <property type="entry name" value="6-PHOSPHOGLUCONATE PHOSPHATASE"/>
    <property type="match status" value="1"/>
</dbReference>
<dbReference type="Gene3D" id="3.40.50.1000">
    <property type="entry name" value="HAD superfamily/HAD-like"/>
    <property type="match status" value="1"/>
</dbReference>
<dbReference type="SFLD" id="SFLDS00003">
    <property type="entry name" value="Haloacid_Dehalogenase"/>
    <property type="match status" value="1"/>
</dbReference>
<reference evidence="4" key="1">
    <citation type="submission" date="2018-05" db="EMBL/GenBank/DDBJ databases">
        <authorList>
            <person name="Lanie J.A."/>
            <person name="Ng W.-L."/>
            <person name="Kazmierczak K.M."/>
            <person name="Andrzejewski T.M."/>
            <person name="Davidsen T.M."/>
            <person name="Wayne K.J."/>
            <person name="Tettelin H."/>
            <person name="Glass J.I."/>
            <person name="Rusch D."/>
            <person name="Podicherti R."/>
            <person name="Tsui H.-C.T."/>
            <person name="Winkler M.E."/>
        </authorList>
    </citation>
    <scope>NUCLEOTIDE SEQUENCE</scope>
</reference>
<name>A0A381VZ68_9ZZZZ</name>
<dbReference type="AlphaFoldDB" id="A0A381VZ68"/>
<dbReference type="InterPro" id="IPR023214">
    <property type="entry name" value="HAD_sf"/>
</dbReference>
<evidence type="ECO:0008006" key="5">
    <source>
        <dbReference type="Google" id="ProtNLM"/>
    </source>
</evidence>
<dbReference type="GO" id="GO:0046872">
    <property type="term" value="F:metal ion binding"/>
    <property type="evidence" value="ECO:0007669"/>
    <property type="project" value="UniProtKB-KW"/>
</dbReference>
<dbReference type="InterPro" id="IPR006439">
    <property type="entry name" value="HAD-SF_hydro_IA"/>
</dbReference>
<organism evidence="4">
    <name type="scientific">marine metagenome</name>
    <dbReference type="NCBI Taxonomy" id="408172"/>
    <lineage>
        <taxon>unclassified sequences</taxon>
        <taxon>metagenomes</taxon>
        <taxon>ecological metagenomes</taxon>
    </lineage>
</organism>
<dbReference type="EMBL" id="UINC01010229">
    <property type="protein sequence ID" value="SVA45590.1"/>
    <property type="molecule type" value="Genomic_DNA"/>
</dbReference>
<accession>A0A381VZ68</accession>
<dbReference type="InterPro" id="IPR023198">
    <property type="entry name" value="PGP-like_dom2"/>
</dbReference>
<keyword evidence="2" id="KW-0479">Metal-binding</keyword>
<dbReference type="Pfam" id="PF13419">
    <property type="entry name" value="HAD_2"/>
    <property type="match status" value="1"/>
</dbReference>
<dbReference type="Gene3D" id="1.10.150.240">
    <property type="entry name" value="Putative phosphatase, domain 2"/>
    <property type="match status" value="1"/>
</dbReference>
<dbReference type="InterPro" id="IPR051600">
    <property type="entry name" value="Beta-PGM-like"/>
</dbReference>
<dbReference type="InterPro" id="IPR041492">
    <property type="entry name" value="HAD_2"/>
</dbReference>
<proteinExistence type="predicted"/>
<dbReference type="NCBIfam" id="TIGR01509">
    <property type="entry name" value="HAD-SF-IA-v3"/>
    <property type="match status" value="1"/>
</dbReference>
<evidence type="ECO:0000256" key="1">
    <source>
        <dbReference type="ARBA" id="ARBA00001946"/>
    </source>
</evidence>
<comment type="cofactor">
    <cofactor evidence="1">
        <name>Mg(2+)</name>
        <dbReference type="ChEBI" id="CHEBI:18420"/>
    </cofactor>
</comment>
<evidence type="ECO:0000256" key="2">
    <source>
        <dbReference type="ARBA" id="ARBA00022723"/>
    </source>
</evidence>
<keyword evidence="3" id="KW-0460">Magnesium</keyword>
<gene>
    <name evidence="4" type="ORF">METZ01_LOCUS98444</name>
</gene>
<dbReference type="InterPro" id="IPR036412">
    <property type="entry name" value="HAD-like_sf"/>
</dbReference>
<dbReference type="SUPFAM" id="SSF56784">
    <property type="entry name" value="HAD-like"/>
    <property type="match status" value="1"/>
</dbReference>
<dbReference type="SFLD" id="SFLDG01129">
    <property type="entry name" value="C1.5:_HAD__Beta-PGM__Phosphata"/>
    <property type="match status" value="1"/>
</dbReference>
<dbReference type="PANTHER" id="PTHR46193:SF10">
    <property type="entry name" value="6-PHOSPHOGLUCONATE PHOSPHATASE"/>
    <property type="match status" value="1"/>
</dbReference>
<dbReference type="GO" id="GO:0003824">
    <property type="term" value="F:catalytic activity"/>
    <property type="evidence" value="ECO:0007669"/>
    <property type="project" value="UniProtKB-ARBA"/>
</dbReference>
<protein>
    <recommendedName>
        <fullName evidence="5">FCP1 homology domain-containing protein</fullName>
    </recommendedName>
</protein>
<evidence type="ECO:0000256" key="3">
    <source>
        <dbReference type="ARBA" id="ARBA00022842"/>
    </source>
</evidence>
<sequence>MIKNIIFDFDGVLVDSEMLVARSFSKYLGKRNINFTEEEFSVYAGKKTVQVIDELSKKFSIQNKEEFFEDIMSIANDIYSQELTAVNGAKVFLEQNYYNFLIGSNSVRKRILFGLEKVEFENFFDFNKVFSFDMVEKPKPQPDIYLAAINAHQLDKNETVVIEDSAIGVQAGVAAGVKVIGLTAGGHWYAERSTKELLDAGAVVLANSYDALLKEIKKL</sequence>